<dbReference type="Proteomes" id="UP000218615">
    <property type="component" value="Unassembled WGS sequence"/>
</dbReference>
<organism evidence="2 3">
    <name type="scientific">Candidatus Methanoperedens nitratireducens</name>
    <dbReference type="NCBI Taxonomy" id="1392998"/>
    <lineage>
        <taxon>Archaea</taxon>
        <taxon>Methanobacteriati</taxon>
        <taxon>Methanobacteriota</taxon>
        <taxon>Stenosarchaea group</taxon>
        <taxon>Methanomicrobia</taxon>
        <taxon>Methanosarcinales</taxon>
        <taxon>ANME-2 cluster</taxon>
        <taxon>Candidatus Methanoperedentaceae</taxon>
        <taxon>Candidatus Methanoperedens</taxon>
    </lineage>
</organism>
<name>A0A284VJQ9_9EURY</name>
<dbReference type="EMBL" id="FZMP01000024">
    <property type="protein sequence ID" value="SNQ59493.1"/>
    <property type="molecule type" value="Genomic_DNA"/>
</dbReference>
<dbReference type="InterPro" id="IPR036237">
    <property type="entry name" value="Xyl_isomerase-like_sf"/>
</dbReference>
<dbReference type="Gene3D" id="3.20.20.150">
    <property type="entry name" value="Divalent-metal-dependent TIM barrel enzymes"/>
    <property type="match status" value="1"/>
</dbReference>
<accession>A0A284VJQ9</accession>
<dbReference type="InterPro" id="IPR013022">
    <property type="entry name" value="Xyl_isomerase-like_TIM-brl"/>
</dbReference>
<feature type="domain" description="Xylose isomerase-like TIM barrel" evidence="1">
    <location>
        <begin position="20"/>
        <end position="263"/>
    </location>
</feature>
<keyword evidence="2" id="KW-0413">Isomerase</keyword>
<evidence type="ECO:0000259" key="1">
    <source>
        <dbReference type="Pfam" id="PF01261"/>
    </source>
</evidence>
<keyword evidence="3" id="KW-1185">Reference proteome</keyword>
<reference evidence="3" key="1">
    <citation type="submission" date="2017-06" db="EMBL/GenBank/DDBJ databases">
        <authorList>
            <person name="Cremers G."/>
        </authorList>
    </citation>
    <scope>NUCLEOTIDE SEQUENCE [LARGE SCALE GENOMIC DNA]</scope>
</reference>
<gene>
    <name evidence="2" type="ORF">MNV_120060</name>
</gene>
<dbReference type="InterPro" id="IPR050312">
    <property type="entry name" value="IolE/XylAMocC-like"/>
</dbReference>
<dbReference type="Pfam" id="PF01261">
    <property type="entry name" value="AP_endonuc_2"/>
    <property type="match status" value="1"/>
</dbReference>
<protein>
    <submittedName>
        <fullName evidence="2">Xylose isomerase domain protein TIM barrel</fullName>
    </submittedName>
</protein>
<dbReference type="OrthoDB" id="59344at2157"/>
<evidence type="ECO:0000313" key="2">
    <source>
        <dbReference type="EMBL" id="SNQ59493.1"/>
    </source>
</evidence>
<sequence>MIIGASSFASSLPELQKEVESIELYIPKLGLYRGNELVKERVKQLRDALSTSGILTSMHAPYFGDSPNYPVELMVDTAHMGKAQFRLMEESIGMAGELGCSVVVIHPGKITGERETCFMNMVDNLRLLSLKAGDCGIIFGLENKEGTDPTNLCCTVEEHLRAIKEVNSPDLKATFDIGHANLTCGGNMKKLREFIRGLGDNVVHAHIHDNNGMNGEKYFGDMHAAPGEGSIDFSVLRELRFKGVYNLEVFSIEDVRRGKKMLESLWQHA</sequence>
<dbReference type="AlphaFoldDB" id="A0A284VJQ9"/>
<dbReference type="SUPFAM" id="SSF51658">
    <property type="entry name" value="Xylose isomerase-like"/>
    <property type="match status" value="1"/>
</dbReference>
<dbReference type="PANTHER" id="PTHR12110:SF21">
    <property type="entry name" value="XYLOSE ISOMERASE-LIKE TIM BARREL DOMAIN-CONTAINING PROTEIN"/>
    <property type="match status" value="1"/>
</dbReference>
<proteinExistence type="predicted"/>
<evidence type="ECO:0000313" key="3">
    <source>
        <dbReference type="Proteomes" id="UP000218615"/>
    </source>
</evidence>
<dbReference type="PANTHER" id="PTHR12110">
    <property type="entry name" value="HYDROXYPYRUVATE ISOMERASE"/>
    <property type="match status" value="1"/>
</dbReference>
<dbReference type="GO" id="GO:0016853">
    <property type="term" value="F:isomerase activity"/>
    <property type="evidence" value="ECO:0007669"/>
    <property type="project" value="UniProtKB-KW"/>
</dbReference>